<dbReference type="PANTHER" id="PTHR43133">
    <property type="entry name" value="RNA POLYMERASE ECF-TYPE SIGMA FACTO"/>
    <property type="match status" value="1"/>
</dbReference>
<feature type="domain" description="RNA polymerase sigma-70 ECF-like HTH" evidence="5">
    <location>
        <begin position="19"/>
        <end position="196"/>
    </location>
</feature>
<evidence type="ECO:0000259" key="5">
    <source>
        <dbReference type="Pfam" id="PF07638"/>
    </source>
</evidence>
<evidence type="ECO:0000256" key="1">
    <source>
        <dbReference type="ARBA" id="ARBA00023015"/>
    </source>
</evidence>
<reference evidence="6 7" key="1">
    <citation type="submission" date="2019-02" db="EMBL/GenBank/DDBJ databases">
        <title>Deep-cultivation of Planctomycetes and their phenomic and genomic characterization uncovers novel biology.</title>
        <authorList>
            <person name="Wiegand S."/>
            <person name="Jogler M."/>
            <person name="Boedeker C."/>
            <person name="Pinto D."/>
            <person name="Vollmers J."/>
            <person name="Rivas-Marin E."/>
            <person name="Kohn T."/>
            <person name="Peeters S.H."/>
            <person name="Heuer A."/>
            <person name="Rast P."/>
            <person name="Oberbeckmann S."/>
            <person name="Bunk B."/>
            <person name="Jeske O."/>
            <person name="Meyerdierks A."/>
            <person name="Storesund J.E."/>
            <person name="Kallscheuer N."/>
            <person name="Luecker S."/>
            <person name="Lage O.M."/>
            <person name="Pohl T."/>
            <person name="Merkel B.J."/>
            <person name="Hornburger P."/>
            <person name="Mueller R.-W."/>
            <person name="Bruemmer F."/>
            <person name="Labrenz M."/>
            <person name="Spormann A.M."/>
            <person name="Op Den Camp H."/>
            <person name="Overmann J."/>
            <person name="Amann R."/>
            <person name="Jetten M.S.M."/>
            <person name="Mascher T."/>
            <person name="Medema M.H."/>
            <person name="Devos D.P."/>
            <person name="Kaster A.-K."/>
            <person name="Ovreas L."/>
            <person name="Rohde M."/>
            <person name="Galperin M.Y."/>
            <person name="Jogler C."/>
        </authorList>
    </citation>
    <scope>NUCLEOTIDE SEQUENCE [LARGE SCALE GENOMIC DNA]</scope>
    <source>
        <strain evidence="6 7">Pla22</strain>
    </source>
</reference>
<comment type="caution">
    <text evidence="6">The sequence shown here is derived from an EMBL/GenBank/DDBJ whole genome shotgun (WGS) entry which is preliminary data.</text>
</comment>
<dbReference type="InterPro" id="IPR039425">
    <property type="entry name" value="RNA_pol_sigma-70-like"/>
</dbReference>
<dbReference type="AlphaFoldDB" id="A0A5C5WMN2"/>
<keyword evidence="2" id="KW-0731">Sigma factor</keyword>
<accession>A0A5C5WMN2</accession>
<name>A0A5C5WMN2_9BACT</name>
<gene>
    <name evidence="6" type="ORF">Pla22_42130</name>
</gene>
<keyword evidence="7" id="KW-1185">Reference proteome</keyword>
<dbReference type="GO" id="GO:0003677">
    <property type="term" value="F:DNA binding"/>
    <property type="evidence" value="ECO:0007669"/>
    <property type="project" value="UniProtKB-KW"/>
</dbReference>
<dbReference type="GO" id="GO:0006352">
    <property type="term" value="P:DNA-templated transcription initiation"/>
    <property type="evidence" value="ECO:0007669"/>
    <property type="project" value="InterPro"/>
</dbReference>
<dbReference type="Proteomes" id="UP000316598">
    <property type="component" value="Unassembled WGS sequence"/>
</dbReference>
<protein>
    <submittedName>
        <fullName evidence="6">RNA polymerase sigma factor RpoE</fullName>
    </submittedName>
</protein>
<proteinExistence type="predicted"/>
<keyword evidence="3" id="KW-0238">DNA-binding</keyword>
<keyword evidence="4" id="KW-0804">Transcription</keyword>
<dbReference type="GO" id="GO:0016987">
    <property type="term" value="F:sigma factor activity"/>
    <property type="evidence" value="ECO:0007669"/>
    <property type="project" value="UniProtKB-KW"/>
</dbReference>
<evidence type="ECO:0000313" key="7">
    <source>
        <dbReference type="Proteomes" id="UP000316598"/>
    </source>
</evidence>
<evidence type="ECO:0000256" key="2">
    <source>
        <dbReference type="ARBA" id="ARBA00023082"/>
    </source>
</evidence>
<dbReference type="RefSeq" id="WP_146516483.1">
    <property type="nucleotide sequence ID" value="NZ_SJPI01000002.1"/>
</dbReference>
<evidence type="ECO:0000256" key="3">
    <source>
        <dbReference type="ARBA" id="ARBA00023125"/>
    </source>
</evidence>
<keyword evidence="1" id="KW-0805">Transcription regulation</keyword>
<dbReference type="PANTHER" id="PTHR43133:SF8">
    <property type="entry name" value="RNA POLYMERASE SIGMA FACTOR HI_1459-RELATED"/>
    <property type="match status" value="1"/>
</dbReference>
<dbReference type="SUPFAM" id="SSF88946">
    <property type="entry name" value="Sigma2 domain of RNA polymerase sigma factors"/>
    <property type="match status" value="1"/>
</dbReference>
<dbReference type="InterPro" id="IPR013325">
    <property type="entry name" value="RNA_pol_sigma_r2"/>
</dbReference>
<organism evidence="6 7">
    <name type="scientific">Rubripirellula amarantea</name>
    <dbReference type="NCBI Taxonomy" id="2527999"/>
    <lineage>
        <taxon>Bacteria</taxon>
        <taxon>Pseudomonadati</taxon>
        <taxon>Planctomycetota</taxon>
        <taxon>Planctomycetia</taxon>
        <taxon>Pirellulales</taxon>
        <taxon>Pirellulaceae</taxon>
        <taxon>Rubripirellula</taxon>
    </lineage>
</organism>
<dbReference type="OrthoDB" id="274519at2"/>
<dbReference type="InterPro" id="IPR053812">
    <property type="entry name" value="HTH_Sigma70_ECF-like"/>
</dbReference>
<dbReference type="Gene3D" id="1.10.1740.10">
    <property type="match status" value="1"/>
</dbReference>
<dbReference type="Pfam" id="PF07638">
    <property type="entry name" value="Sigma70_ECF"/>
    <property type="match status" value="1"/>
</dbReference>
<evidence type="ECO:0000313" key="6">
    <source>
        <dbReference type="EMBL" id="TWT51435.1"/>
    </source>
</evidence>
<evidence type="ECO:0000256" key="4">
    <source>
        <dbReference type="ARBA" id="ARBA00023163"/>
    </source>
</evidence>
<sequence length="210" mass="24163">MVRQRDDVLTFVGKTTTNASLSDLLAALSQSDSGALNRVMEMYGEEIHRFIRFRMRDSVLRRLHDSIDVEQSVFRRFFQRASTGKLALANEDELRGYLFTLAKNRVRELKRSHSAAKRSATFVEEDSRFELGQIDDDQRDPADDIAENELMNEVRSIVGTDDWKAVMQRLDGRTWKEVAAEQDLLPDTLRKRLQTALNGIKNRLLGDDKT</sequence>
<dbReference type="EMBL" id="SJPI01000002">
    <property type="protein sequence ID" value="TWT51435.1"/>
    <property type="molecule type" value="Genomic_DNA"/>
</dbReference>